<evidence type="ECO:0000256" key="1">
    <source>
        <dbReference type="ARBA" id="ARBA00003892"/>
    </source>
</evidence>
<evidence type="ECO:0000313" key="11">
    <source>
        <dbReference type="Proteomes" id="UP000009131"/>
    </source>
</evidence>
<accession>G7DXK7</accession>
<feature type="compositionally biased region" description="Basic and acidic residues" evidence="8">
    <location>
        <begin position="14"/>
        <end position="23"/>
    </location>
</feature>
<feature type="region of interest" description="Disordered" evidence="8">
    <location>
        <begin position="154"/>
        <end position="189"/>
    </location>
</feature>
<feature type="compositionally biased region" description="Basic and acidic residues" evidence="8">
    <location>
        <begin position="604"/>
        <end position="621"/>
    </location>
</feature>
<evidence type="ECO:0000256" key="3">
    <source>
        <dbReference type="ARBA" id="ARBA00022127"/>
    </source>
</evidence>
<dbReference type="SUPFAM" id="SSF52540">
    <property type="entry name" value="P-loop containing nucleoside triphosphate hydrolases"/>
    <property type="match status" value="1"/>
</dbReference>
<dbReference type="Proteomes" id="UP000009131">
    <property type="component" value="Unassembled WGS sequence"/>
</dbReference>
<dbReference type="InterPro" id="IPR050755">
    <property type="entry name" value="TRAFAC_YlqF/YawG_RiboMat"/>
</dbReference>
<dbReference type="PANTHER" id="PTHR11089">
    <property type="entry name" value="GTP-BINDING PROTEIN-RELATED"/>
    <property type="match status" value="1"/>
</dbReference>
<comment type="similarity">
    <text evidence="7">Belongs to the TRAFAC class YlqF/YawG GTPase family. NOG2 subfamily.</text>
</comment>
<organism evidence="10 11">
    <name type="scientific">Mixia osmundae (strain CBS 9802 / IAM 14324 / JCM 22182 / KY 12970)</name>
    <dbReference type="NCBI Taxonomy" id="764103"/>
    <lineage>
        <taxon>Eukaryota</taxon>
        <taxon>Fungi</taxon>
        <taxon>Dikarya</taxon>
        <taxon>Basidiomycota</taxon>
        <taxon>Pucciniomycotina</taxon>
        <taxon>Mixiomycetes</taxon>
        <taxon>Mixiales</taxon>
        <taxon>Mixiaceae</taxon>
        <taxon>Mixia</taxon>
    </lineage>
</organism>
<reference evidence="10 11" key="1">
    <citation type="journal article" date="2011" name="J. Gen. Appl. Microbiol.">
        <title>Draft genome sequencing of the enigmatic basidiomycete Mixia osmundae.</title>
        <authorList>
            <person name="Nishida H."/>
            <person name="Nagatsuka Y."/>
            <person name="Sugiyama J."/>
        </authorList>
    </citation>
    <scope>NUCLEOTIDE SEQUENCE [LARGE SCALE GENOMIC DNA]</scope>
    <source>
        <strain evidence="11">CBS 9802 / IAM 14324 / JCM 22182 / KY 12970</strain>
    </source>
</reference>
<keyword evidence="4 7" id="KW-0547">Nucleotide-binding</keyword>
<dbReference type="InterPro" id="IPR012971">
    <property type="entry name" value="NOG2_N_dom"/>
</dbReference>
<reference evidence="10 11" key="2">
    <citation type="journal article" date="2012" name="Open Biol.">
        <title>Characteristics of nucleosomes and linker DNA regions on the genome of the basidiomycete Mixia osmundae revealed by mono- and dinucleosome mapping.</title>
        <authorList>
            <person name="Nishida H."/>
            <person name="Kondo S."/>
            <person name="Matsumoto T."/>
            <person name="Suzuki Y."/>
            <person name="Yoshikawa H."/>
            <person name="Taylor T.D."/>
            <person name="Sugiyama J."/>
        </authorList>
    </citation>
    <scope>NUCLEOTIDE SEQUENCE [LARGE SCALE GENOMIC DNA]</scope>
    <source>
        <strain evidence="11">CBS 9802 / IAM 14324 / JCM 22182 / KY 12970</strain>
    </source>
</reference>
<dbReference type="InterPro" id="IPR030378">
    <property type="entry name" value="G_CP_dom"/>
</dbReference>
<dbReference type="EMBL" id="BABT02000061">
    <property type="protein sequence ID" value="GAA95317.1"/>
    <property type="molecule type" value="Genomic_DNA"/>
</dbReference>
<dbReference type="HOGENOM" id="CLU_011106_4_1_1"/>
<protein>
    <recommendedName>
        <fullName evidence="3 7">Nucleolar GTP-binding protein 2</fullName>
    </recommendedName>
</protein>
<dbReference type="Pfam" id="PF08153">
    <property type="entry name" value="NGP1NT"/>
    <property type="match status" value="1"/>
</dbReference>
<dbReference type="GO" id="GO:0005525">
    <property type="term" value="F:GTP binding"/>
    <property type="evidence" value="ECO:0007669"/>
    <property type="project" value="UniProtKB-KW"/>
</dbReference>
<dbReference type="InterPro" id="IPR024929">
    <property type="entry name" value="GNL2_CP_dom"/>
</dbReference>
<feature type="region of interest" description="Disordered" evidence="8">
    <location>
        <begin position="521"/>
        <end position="648"/>
    </location>
</feature>
<dbReference type="GO" id="GO:0005730">
    <property type="term" value="C:nucleolus"/>
    <property type="evidence" value="ECO:0007669"/>
    <property type="project" value="UniProtKB-SubCell"/>
</dbReference>
<comment type="caution">
    <text evidence="10">The sequence shown here is derived from an EMBL/GenBank/DDBJ whole genome shotgun (WGS) entry which is preliminary data.</text>
</comment>
<gene>
    <name evidence="10" type="primary">Mo01974</name>
    <name evidence="10" type="ORF">E5Q_01974</name>
</gene>
<dbReference type="InParanoid" id="G7DXK7"/>
<dbReference type="STRING" id="764103.G7DXK7"/>
<dbReference type="eggNOG" id="KOG2423">
    <property type="taxonomic scope" value="Eukaryota"/>
</dbReference>
<dbReference type="Gene3D" id="3.40.50.300">
    <property type="entry name" value="P-loop containing nucleotide triphosphate hydrolases"/>
    <property type="match status" value="1"/>
</dbReference>
<proteinExistence type="inferred from homology"/>
<feature type="compositionally biased region" description="Acidic residues" evidence="8">
    <location>
        <begin position="537"/>
        <end position="568"/>
    </location>
</feature>
<evidence type="ECO:0000256" key="8">
    <source>
        <dbReference type="SAM" id="MobiDB-lite"/>
    </source>
</evidence>
<dbReference type="Gene3D" id="1.10.1580.10">
    <property type="match status" value="1"/>
</dbReference>
<comment type="function">
    <text evidence="1 7">GTPase that associates with pre-60S ribosomal subunits in the nucleolus and is required for their nuclear export and maturation.</text>
</comment>
<evidence type="ECO:0000313" key="10">
    <source>
        <dbReference type="EMBL" id="GAA95317.1"/>
    </source>
</evidence>
<comment type="subcellular location">
    <subcellularLocation>
        <location evidence="2 7">Nucleus</location>
        <location evidence="2 7">Nucleolus</location>
    </subcellularLocation>
</comment>
<dbReference type="PROSITE" id="PS51721">
    <property type="entry name" value="G_CP"/>
    <property type="match status" value="1"/>
</dbReference>
<sequence length="648" mass="71625">MAGISKARQTAQHTKGENHYRDGKKVRQLKMLSSGHKAIRDKDGKILKAAPFQSKEVTPGRVQPDRRWFGNTRVISQTALDHFRTSLGARQNDPFAVVLKQNKLPLSLLQESTKVTRPDLAVAEPFADTFGPKSQRKRPRLDAANFEEMLGASQAHNQRDSDAQEALHVAAEEAHAKGDDPVLPADDANDAPLDKIMSAGTSKRIWGELYKVIDSSDVILHVLDARDPLGTRCESVEKYLAKEKRGKKVVYILNKVDLIPGWAAARWVKYLSQFHPTIAFHASITNSFGKGSLITLLRQFSVLFSDKKQISVGFVGYPNVGKSSIINTLKRKKVCNVAPIPGETKVWQYITLMRRLYLIDCPGIVPPSSRDSETQKVLKGVVRVEHLSSPSDHLPPLLERVRPEYITRTYGVKGWKDPDQFLAMLAKKRGKLGPGGEPELDTVAKIVLNDWIRGKIPYFVRPPDTDGFLAAQQESAEQDQIEQAKQVGMGKLRGVTQPLHQIVRSNAFLAEDEQSGAIAAEAVDDDAPTDSSPAAVPDDEAEAAIEEEVSSDDEEDGEAATSSEDETGAIDSGSEGELTWDDLVGSKPAPEVKAEQALVDSDDGERPKKEPRMKTLKRKAENFYTSANVKNRNRSRTVPKQVGKRSRR</sequence>
<evidence type="ECO:0000256" key="5">
    <source>
        <dbReference type="ARBA" id="ARBA00023134"/>
    </source>
</evidence>
<evidence type="ECO:0000256" key="4">
    <source>
        <dbReference type="ARBA" id="ARBA00022741"/>
    </source>
</evidence>
<keyword evidence="6 7" id="KW-0539">Nucleus</keyword>
<dbReference type="AlphaFoldDB" id="G7DXK7"/>
<dbReference type="InterPro" id="IPR006073">
    <property type="entry name" value="GTP-bd"/>
</dbReference>
<dbReference type="InterPro" id="IPR027417">
    <property type="entry name" value="P-loop_NTPase"/>
</dbReference>
<evidence type="ECO:0000256" key="7">
    <source>
        <dbReference type="RuleBase" id="RU364023"/>
    </source>
</evidence>
<evidence type="ECO:0000256" key="6">
    <source>
        <dbReference type="ARBA" id="ARBA00023242"/>
    </source>
</evidence>
<dbReference type="RefSeq" id="XP_014569682.1">
    <property type="nucleotide sequence ID" value="XM_014714196.1"/>
</dbReference>
<name>G7DXK7_MIXOS</name>
<dbReference type="Pfam" id="PF01926">
    <property type="entry name" value="MMR_HSR1"/>
    <property type="match status" value="1"/>
</dbReference>
<keyword evidence="11" id="KW-1185">Reference proteome</keyword>
<evidence type="ECO:0000259" key="9">
    <source>
        <dbReference type="PROSITE" id="PS51721"/>
    </source>
</evidence>
<feature type="compositionally biased region" description="Basic and acidic residues" evidence="8">
    <location>
        <begin position="170"/>
        <end position="180"/>
    </location>
</feature>
<dbReference type="FunCoup" id="G7DXK7">
    <property type="interactions" value="398"/>
</dbReference>
<feature type="region of interest" description="Disordered" evidence="8">
    <location>
        <begin position="1"/>
        <end position="23"/>
    </location>
</feature>
<dbReference type="CDD" id="cd01858">
    <property type="entry name" value="NGP_1"/>
    <property type="match status" value="1"/>
</dbReference>
<dbReference type="OrthoDB" id="444945at2759"/>
<evidence type="ECO:0000256" key="2">
    <source>
        <dbReference type="ARBA" id="ARBA00004604"/>
    </source>
</evidence>
<dbReference type="FunFam" id="3.40.50.300:FF:000559">
    <property type="entry name" value="Nuclear/nucleolar GTPase 2"/>
    <property type="match status" value="1"/>
</dbReference>
<dbReference type="InterPro" id="IPR023179">
    <property type="entry name" value="GTP-bd_ortho_bundle_sf"/>
</dbReference>
<feature type="compositionally biased region" description="Basic residues" evidence="8">
    <location>
        <begin position="631"/>
        <end position="648"/>
    </location>
</feature>
<feature type="domain" description="CP-type G" evidence="9">
    <location>
        <begin position="206"/>
        <end position="367"/>
    </location>
</feature>
<dbReference type="PANTHER" id="PTHR11089:SF9">
    <property type="entry name" value="NUCLEOLAR GTP-BINDING PROTEIN 2"/>
    <property type="match status" value="1"/>
</dbReference>
<keyword evidence="5 7" id="KW-0342">GTP-binding</keyword>
<dbReference type="OMA" id="RTQGFNH"/>
<dbReference type="FunFam" id="1.10.1580.10:FF:000001">
    <property type="entry name" value="Nucleolar GTP-binding protein 2"/>
    <property type="match status" value="1"/>
</dbReference>
<dbReference type="PRINTS" id="PR00326">
    <property type="entry name" value="GTP1OBG"/>
</dbReference>